<dbReference type="InterPro" id="IPR014982">
    <property type="entry name" value="GSCFA"/>
</dbReference>
<evidence type="ECO:0000313" key="3">
    <source>
        <dbReference type="Proteomes" id="UP000032229"/>
    </source>
</evidence>
<accession>A0A0C5WI21</accession>
<evidence type="ECO:0000259" key="1">
    <source>
        <dbReference type="Pfam" id="PF08885"/>
    </source>
</evidence>
<sequence length="314" mass="36421">MKLQTQIPLKKRASNLIDYHSEITLLGSCFVENIGEKLSYYKFKNLQNPFGILFHPKAIETLIIRAVHEKKYTKDDVFFHNEQWHCFDAHSKLSNPSKEALINQLNSELALTKLQLSKSTHVIITIGTAWVYNLLKDKNTVANCHKLPQNQFEKQLLSPDDIKGSLVRIIDGIKRLNSTATIIFTVSPIRHIKDGFVENTLSKSHLITAVHEVLSDAVVYFPSYEIMMDELRDYRFYSEDMIHPNQTAIHYIWNKFLEVWFSPQAIKTMVEVAVIQKGLQHRPFNLKSEAHQQFLEQLDIKKAQLEAQFSHITF</sequence>
<dbReference type="STRING" id="1454006.AW14_00465"/>
<dbReference type="AlphaFoldDB" id="A0A0C5WI21"/>
<dbReference type="PATRIC" id="fig|1454006.5.peg.86"/>
<keyword evidence="3" id="KW-1185">Reference proteome</keyword>
<dbReference type="Proteomes" id="UP000032229">
    <property type="component" value="Chromosome"/>
</dbReference>
<dbReference type="InterPro" id="IPR036514">
    <property type="entry name" value="SGNH_hydro_sf"/>
</dbReference>
<name>A0A0C5WI21_9FLAO</name>
<dbReference type="SUPFAM" id="SSF52266">
    <property type="entry name" value="SGNH hydrolase"/>
    <property type="match status" value="1"/>
</dbReference>
<dbReference type="OrthoDB" id="9807687at2"/>
<dbReference type="GO" id="GO:0016788">
    <property type="term" value="F:hydrolase activity, acting on ester bonds"/>
    <property type="evidence" value="ECO:0007669"/>
    <property type="project" value="UniProtKB-ARBA"/>
</dbReference>
<organism evidence="2 3">
    <name type="scientific">Siansivirga zeaxanthinifaciens CC-SAMT-1</name>
    <dbReference type="NCBI Taxonomy" id="1454006"/>
    <lineage>
        <taxon>Bacteria</taxon>
        <taxon>Pseudomonadati</taxon>
        <taxon>Bacteroidota</taxon>
        <taxon>Flavobacteriia</taxon>
        <taxon>Flavobacteriales</taxon>
        <taxon>Flavobacteriaceae</taxon>
        <taxon>Siansivirga</taxon>
    </lineage>
</organism>
<proteinExistence type="predicted"/>
<protein>
    <recommendedName>
        <fullName evidence="1">GSCFA domain-containing protein</fullName>
    </recommendedName>
</protein>
<feature type="domain" description="GSCFA" evidence="1">
    <location>
        <begin position="23"/>
        <end position="256"/>
    </location>
</feature>
<evidence type="ECO:0000313" key="2">
    <source>
        <dbReference type="EMBL" id="AJR02340.1"/>
    </source>
</evidence>
<dbReference type="RefSeq" id="WP_044637020.1">
    <property type="nucleotide sequence ID" value="NZ_CP007202.1"/>
</dbReference>
<dbReference type="EMBL" id="CP007202">
    <property type="protein sequence ID" value="AJR02340.1"/>
    <property type="molecule type" value="Genomic_DNA"/>
</dbReference>
<dbReference type="Pfam" id="PF08885">
    <property type="entry name" value="GSCFA"/>
    <property type="match status" value="1"/>
</dbReference>
<dbReference type="HOGENOM" id="CLU_075057_0_0_10"/>
<reference evidence="2 3" key="1">
    <citation type="submission" date="2014-02" db="EMBL/GenBank/DDBJ databases">
        <authorList>
            <person name="Young C.-C."/>
            <person name="Hameed A."/>
            <person name="Huang H.-C."/>
            <person name="Shahina M."/>
        </authorList>
    </citation>
    <scope>NUCLEOTIDE SEQUENCE [LARGE SCALE GENOMIC DNA]</scope>
    <source>
        <strain evidence="2 3">CC-SAMT-1</strain>
    </source>
</reference>
<dbReference type="Gene3D" id="3.40.50.1110">
    <property type="entry name" value="SGNH hydrolase"/>
    <property type="match status" value="1"/>
</dbReference>
<gene>
    <name evidence="2" type="ORF">AW14_00465</name>
</gene>
<dbReference type="KEGG" id="sze:AW14_00465"/>